<comment type="caution">
    <text evidence="1">The sequence shown here is derived from an EMBL/GenBank/DDBJ whole genome shotgun (WGS) entry which is preliminary data.</text>
</comment>
<evidence type="ECO:0000313" key="1">
    <source>
        <dbReference type="EMBL" id="MBM7591533.1"/>
    </source>
</evidence>
<gene>
    <name evidence="1" type="ORF">JOD01_003184</name>
</gene>
<dbReference type="EMBL" id="JAFBEB010000012">
    <property type="protein sequence ID" value="MBM7591533.1"/>
    <property type="molecule type" value="Genomic_DNA"/>
</dbReference>
<protein>
    <submittedName>
        <fullName evidence="1">Uncharacterized protein</fullName>
    </submittedName>
</protein>
<dbReference type="Proteomes" id="UP000717624">
    <property type="component" value="Unassembled WGS sequence"/>
</dbReference>
<keyword evidence="2" id="KW-1185">Reference proteome</keyword>
<evidence type="ECO:0000313" key="2">
    <source>
        <dbReference type="Proteomes" id="UP000717624"/>
    </source>
</evidence>
<sequence>MKSLQTPPFQLERGFLCQSLTALYKNLLNESVRVEYFLSALYNYIVRIFC</sequence>
<name>A0A938XW23_9BACL</name>
<reference evidence="1" key="1">
    <citation type="submission" date="2021-01" db="EMBL/GenBank/DDBJ databases">
        <title>Genomic Encyclopedia of Type Strains, Phase IV (KMG-IV): sequencing the most valuable type-strain genomes for metagenomic binning, comparative biology and taxonomic classification.</title>
        <authorList>
            <person name="Goeker M."/>
        </authorList>
    </citation>
    <scope>NUCLEOTIDE SEQUENCE</scope>
    <source>
        <strain evidence="1">DSM 25523</strain>
    </source>
</reference>
<proteinExistence type="predicted"/>
<organism evidence="1 2">
    <name type="scientific">Brevibacillus fulvus</name>
    <dbReference type="NCBI Taxonomy" id="1125967"/>
    <lineage>
        <taxon>Bacteria</taxon>
        <taxon>Bacillati</taxon>
        <taxon>Bacillota</taxon>
        <taxon>Bacilli</taxon>
        <taxon>Bacillales</taxon>
        <taxon>Paenibacillaceae</taxon>
        <taxon>Brevibacillus</taxon>
    </lineage>
</organism>
<dbReference type="AlphaFoldDB" id="A0A938XW23"/>
<accession>A0A938XW23</accession>